<comment type="caution">
    <text evidence="6">The sequence shown here is derived from an EMBL/GenBank/DDBJ whole genome shotgun (WGS) entry which is preliminary data.</text>
</comment>
<reference evidence="6 7" key="1">
    <citation type="journal article" date="2015" name="Nature">
        <title>rRNA introns, odd ribosomes, and small enigmatic genomes across a large radiation of phyla.</title>
        <authorList>
            <person name="Brown C.T."/>
            <person name="Hug L.A."/>
            <person name="Thomas B.C."/>
            <person name="Sharon I."/>
            <person name="Castelle C.J."/>
            <person name="Singh A."/>
            <person name="Wilkins M.J."/>
            <person name="Williams K.H."/>
            <person name="Banfield J.F."/>
        </authorList>
    </citation>
    <scope>NUCLEOTIDE SEQUENCE [LARGE SCALE GENOMIC DNA]</scope>
</reference>
<evidence type="ECO:0000256" key="1">
    <source>
        <dbReference type="ARBA" id="ARBA00008889"/>
    </source>
</evidence>
<keyword evidence="5" id="KW-0694">RNA-binding</keyword>
<dbReference type="PANTHER" id="PTHR11560">
    <property type="entry name" value="39S RIBOSOMAL PROTEIN L10, MITOCHONDRIAL"/>
    <property type="match status" value="1"/>
</dbReference>
<dbReference type="HAMAP" id="MF_00362">
    <property type="entry name" value="Ribosomal_uL10"/>
    <property type="match status" value="1"/>
</dbReference>
<dbReference type="AlphaFoldDB" id="A0A0G0P596"/>
<evidence type="ECO:0000256" key="2">
    <source>
        <dbReference type="ARBA" id="ARBA00022980"/>
    </source>
</evidence>
<protein>
    <recommendedName>
        <fullName evidence="4 5">Large ribosomal subunit protein uL10</fullName>
    </recommendedName>
</protein>
<dbReference type="Gene3D" id="3.30.70.1730">
    <property type="match status" value="1"/>
</dbReference>
<dbReference type="STRING" id="1618573.UT19_C0014G0008"/>
<evidence type="ECO:0000256" key="3">
    <source>
        <dbReference type="ARBA" id="ARBA00023274"/>
    </source>
</evidence>
<name>A0A0G0P596_9BACT</name>
<dbReference type="GO" id="GO:0006412">
    <property type="term" value="P:translation"/>
    <property type="evidence" value="ECO:0007669"/>
    <property type="project" value="UniProtKB-UniRule"/>
</dbReference>
<dbReference type="GO" id="GO:0005840">
    <property type="term" value="C:ribosome"/>
    <property type="evidence" value="ECO:0007669"/>
    <property type="project" value="UniProtKB-KW"/>
</dbReference>
<dbReference type="GO" id="GO:1990904">
    <property type="term" value="C:ribonucleoprotein complex"/>
    <property type="evidence" value="ECO:0007669"/>
    <property type="project" value="UniProtKB-KW"/>
</dbReference>
<dbReference type="InterPro" id="IPR001790">
    <property type="entry name" value="Ribosomal_uL10"/>
</dbReference>
<keyword evidence="2 5" id="KW-0689">Ribosomal protein</keyword>
<dbReference type="Pfam" id="PF00466">
    <property type="entry name" value="Ribosomal_L10"/>
    <property type="match status" value="1"/>
</dbReference>
<dbReference type="InterPro" id="IPR022973">
    <property type="entry name" value="Ribosomal_uL10_bac"/>
</dbReference>
<dbReference type="GO" id="GO:0070180">
    <property type="term" value="F:large ribosomal subunit rRNA binding"/>
    <property type="evidence" value="ECO:0007669"/>
    <property type="project" value="UniProtKB-UniRule"/>
</dbReference>
<evidence type="ECO:0000256" key="4">
    <source>
        <dbReference type="ARBA" id="ARBA00035202"/>
    </source>
</evidence>
<evidence type="ECO:0000256" key="5">
    <source>
        <dbReference type="HAMAP-Rule" id="MF_00362"/>
    </source>
</evidence>
<dbReference type="InterPro" id="IPR047865">
    <property type="entry name" value="Ribosomal_uL10_bac_type"/>
</dbReference>
<dbReference type="NCBIfam" id="NF000955">
    <property type="entry name" value="PRK00099.1-1"/>
    <property type="match status" value="1"/>
</dbReference>
<keyword evidence="5" id="KW-0699">rRNA-binding</keyword>
<evidence type="ECO:0000313" key="7">
    <source>
        <dbReference type="Proteomes" id="UP000034932"/>
    </source>
</evidence>
<organism evidence="6 7">
    <name type="scientific">Candidatus Woesebacteria bacterium GW2011_GWB1_39_10b</name>
    <dbReference type="NCBI Taxonomy" id="1618573"/>
    <lineage>
        <taxon>Bacteria</taxon>
        <taxon>Candidatus Woeseibacteriota</taxon>
    </lineage>
</organism>
<comment type="function">
    <text evidence="5">Forms part of the ribosomal stalk, playing a central role in the interaction of the ribosome with GTP-bound translation factors.</text>
</comment>
<keyword evidence="3 5" id="KW-0687">Ribonucleoprotein</keyword>
<comment type="similarity">
    <text evidence="1 5">Belongs to the universal ribosomal protein uL10 family.</text>
</comment>
<dbReference type="EMBL" id="LBVW01000014">
    <property type="protein sequence ID" value="KKQ93304.1"/>
    <property type="molecule type" value="Genomic_DNA"/>
</dbReference>
<dbReference type="CDD" id="cd05797">
    <property type="entry name" value="Ribosomal_L10"/>
    <property type="match status" value="1"/>
</dbReference>
<gene>
    <name evidence="5" type="primary">rplJ</name>
    <name evidence="6" type="ORF">UT19_C0014G0008</name>
</gene>
<dbReference type="Proteomes" id="UP000034932">
    <property type="component" value="Unassembled WGS sequence"/>
</dbReference>
<dbReference type="Gene3D" id="6.10.250.290">
    <property type="match status" value="1"/>
</dbReference>
<dbReference type="SUPFAM" id="SSF160369">
    <property type="entry name" value="Ribosomal protein L10-like"/>
    <property type="match status" value="1"/>
</dbReference>
<comment type="subunit">
    <text evidence="5">Part of the ribosomal stalk of the 50S ribosomal subunit. The N-terminus interacts with L11 and the large rRNA to form the base of the stalk. The C-terminus forms an elongated spine to which L12 dimers bind in a sequential fashion forming a multimeric L10(L12)X complex.</text>
</comment>
<sequence length="176" mass="19362">MKKAEKPFFVANLTEQLKSATSVVLVDYTGLTVKMQQELKKRLKEISAGMSIVKNTLFKRAGSEAKIPEDTLSDTLLSGPTAMIITEADPIAPLQVLYKFSLEFEIPSFKVGIVEGGHQNKEELIRLAKLPAKEVLFAQLTGTVASPMYGLVGALQGNLQKLVWILKTKIEKLQMA</sequence>
<proteinExistence type="inferred from homology"/>
<evidence type="ECO:0000313" key="6">
    <source>
        <dbReference type="EMBL" id="KKQ93304.1"/>
    </source>
</evidence>
<dbReference type="InterPro" id="IPR043141">
    <property type="entry name" value="Ribosomal_uL10-like_sf"/>
</dbReference>
<accession>A0A0G0P596</accession>